<dbReference type="GO" id="GO:0046872">
    <property type="term" value="F:metal ion binding"/>
    <property type="evidence" value="ECO:0007669"/>
    <property type="project" value="UniProtKB-KW"/>
</dbReference>
<dbReference type="STRING" id="658219.SAMN05216212_0871"/>
<evidence type="ECO:0000256" key="1">
    <source>
        <dbReference type="PIRSR" id="PIRSR018249-1"/>
    </source>
</evidence>
<evidence type="ECO:0000313" key="5">
    <source>
        <dbReference type="EMBL" id="SDJ82282.1"/>
    </source>
</evidence>
<accession>A0A1G8WV48</accession>
<dbReference type="Gene3D" id="3.40.50.150">
    <property type="entry name" value="Vaccinia Virus protein VP39"/>
    <property type="match status" value="1"/>
</dbReference>
<dbReference type="PANTHER" id="PTHR42912">
    <property type="entry name" value="METHYLTRANSFERASE"/>
    <property type="match status" value="1"/>
</dbReference>
<feature type="binding site" evidence="2">
    <location>
        <position position="67"/>
    </location>
    <ligand>
        <name>S-adenosyl-L-methionine</name>
        <dbReference type="ChEBI" id="CHEBI:59789"/>
    </ligand>
</feature>
<evidence type="ECO:0000256" key="2">
    <source>
        <dbReference type="PIRSR" id="PIRSR018249-2"/>
    </source>
</evidence>
<keyword evidence="1" id="KW-0479">Metal-binding</keyword>
<feature type="binding site" evidence="1">
    <location>
        <position position="8"/>
    </location>
    <ligand>
        <name>Zn(2+)</name>
        <dbReference type="ChEBI" id="CHEBI:29105"/>
    </ligand>
</feature>
<gene>
    <name evidence="5" type="ORF">SAMN05216212_0871</name>
</gene>
<dbReference type="InterPro" id="IPR050508">
    <property type="entry name" value="Methyltransf_Superfamily"/>
</dbReference>
<evidence type="ECO:0000313" key="6">
    <source>
        <dbReference type="Proteomes" id="UP000199305"/>
    </source>
</evidence>
<keyword evidence="2" id="KW-0949">S-adenosyl-L-methionine</keyword>
<keyword evidence="5" id="KW-0808">Transferase</keyword>
<dbReference type="InterPro" id="IPR048647">
    <property type="entry name" value="RlmA_N"/>
</dbReference>
<dbReference type="OrthoDB" id="108476at2"/>
<dbReference type="EMBL" id="FNFH01000002">
    <property type="protein sequence ID" value="SDJ82282.1"/>
    <property type="molecule type" value="Genomic_DNA"/>
</dbReference>
<feature type="binding site" evidence="1">
    <location>
        <position position="21"/>
    </location>
    <ligand>
        <name>Zn(2+)</name>
        <dbReference type="ChEBI" id="CHEBI:29105"/>
    </ligand>
</feature>
<evidence type="ECO:0000259" key="3">
    <source>
        <dbReference type="Pfam" id="PF13649"/>
    </source>
</evidence>
<dbReference type="CDD" id="cd02440">
    <property type="entry name" value="AdoMet_MTases"/>
    <property type="match status" value="1"/>
</dbReference>
<dbReference type="GO" id="GO:0008168">
    <property type="term" value="F:methyltransferase activity"/>
    <property type="evidence" value="ECO:0007669"/>
    <property type="project" value="UniProtKB-KW"/>
</dbReference>
<dbReference type="SUPFAM" id="SSF53335">
    <property type="entry name" value="S-adenosyl-L-methionine-dependent methyltransferases"/>
    <property type="match status" value="1"/>
</dbReference>
<feature type="binding site" evidence="1">
    <location>
        <position position="25"/>
    </location>
    <ligand>
        <name>Zn(2+)</name>
        <dbReference type="ChEBI" id="CHEBI:29105"/>
    </ligand>
</feature>
<proteinExistence type="predicted"/>
<reference evidence="6" key="1">
    <citation type="submission" date="2016-10" db="EMBL/GenBank/DDBJ databases">
        <authorList>
            <person name="Varghese N."/>
            <person name="Submissions S."/>
        </authorList>
    </citation>
    <scope>NUCLEOTIDE SEQUENCE [LARGE SCALE GENOMIC DNA]</scope>
    <source>
        <strain evidence="6">CGMCC 1.10658</strain>
    </source>
</reference>
<keyword evidence="6" id="KW-1185">Reference proteome</keyword>
<dbReference type="InterPro" id="IPR029063">
    <property type="entry name" value="SAM-dependent_MTases_sf"/>
</dbReference>
<sequence>MIWLCPVCQLAVESERGAWRCDNGHSFDCAREGYVNLLPANRKRSREPGDSAEMLRARHRLLEAGYYRPLADAITALLPYVSGRQLLDIGCGEGFYTRQLQRSGWPADALGGIDISKAGIRLAAKNAPGTQYVVASSYAIPVATDSVDHLLRVFAPAADSELQRVLNPGGTLLDVAPGPAHLWSLKRALYAEPREHAPPRPVEGFAPEVDMRCSFRFALEGQGAVSDFLAMTPFAWKGDSGAREELERRERLELEADFVLRRLVCRA</sequence>
<keyword evidence="1" id="KW-0862">Zinc</keyword>
<keyword evidence="5" id="KW-0489">Methyltransferase</keyword>
<feature type="domain" description="23S rRNA (guanine(745)-N(1))-methyltransferase N-terminal" evidence="4">
    <location>
        <begin position="4"/>
        <end position="46"/>
    </location>
</feature>
<dbReference type="Proteomes" id="UP000199305">
    <property type="component" value="Unassembled WGS sequence"/>
</dbReference>
<dbReference type="RefSeq" id="WP_091509006.1">
    <property type="nucleotide sequence ID" value="NZ_FNFH01000002.1"/>
</dbReference>
<dbReference type="PANTHER" id="PTHR42912:SF45">
    <property type="entry name" value="23S RRNA (GUANINE(745)-N(1))-METHYLTRANSFERASE"/>
    <property type="match status" value="1"/>
</dbReference>
<dbReference type="InterPro" id="IPR016718">
    <property type="entry name" value="rRNA_m1G-MeTrfase_A_prd"/>
</dbReference>
<protein>
    <submittedName>
        <fullName evidence="5">23S rRNA m(1)G-745 methyltransferase</fullName>
    </submittedName>
</protein>
<dbReference type="GO" id="GO:0032259">
    <property type="term" value="P:methylation"/>
    <property type="evidence" value="ECO:0007669"/>
    <property type="project" value="UniProtKB-KW"/>
</dbReference>
<dbReference type="PIRSF" id="PIRSF018249">
    <property type="entry name" value="MyrA_prd"/>
    <property type="match status" value="1"/>
</dbReference>
<dbReference type="InterPro" id="IPR041698">
    <property type="entry name" value="Methyltransf_25"/>
</dbReference>
<feature type="domain" description="Methyltransferase" evidence="3">
    <location>
        <begin position="87"/>
        <end position="170"/>
    </location>
</feature>
<feature type="binding site" evidence="2">
    <location>
        <begin position="93"/>
        <end position="94"/>
    </location>
    <ligand>
        <name>S-adenosyl-L-methionine</name>
        <dbReference type="ChEBI" id="CHEBI:59789"/>
    </ligand>
</feature>
<dbReference type="Pfam" id="PF21302">
    <property type="entry name" value="Zn_ribbon_RlmA"/>
    <property type="match status" value="1"/>
</dbReference>
<feature type="binding site" evidence="2">
    <location>
        <position position="181"/>
    </location>
    <ligand>
        <name>S-adenosyl-L-methionine</name>
        <dbReference type="ChEBI" id="CHEBI:59789"/>
    </ligand>
</feature>
<dbReference type="Pfam" id="PF13649">
    <property type="entry name" value="Methyltransf_25"/>
    <property type="match status" value="1"/>
</dbReference>
<name>A0A1G8WV48_9GAMM</name>
<feature type="binding site" evidence="1">
    <location>
        <position position="5"/>
    </location>
    <ligand>
        <name>Zn(2+)</name>
        <dbReference type="ChEBI" id="CHEBI:29105"/>
    </ligand>
</feature>
<dbReference type="AlphaFoldDB" id="A0A1G8WV48"/>
<organism evidence="5 6">
    <name type="scientific">Microbulbifer yueqingensis</name>
    <dbReference type="NCBI Taxonomy" id="658219"/>
    <lineage>
        <taxon>Bacteria</taxon>
        <taxon>Pseudomonadati</taxon>
        <taxon>Pseudomonadota</taxon>
        <taxon>Gammaproteobacteria</taxon>
        <taxon>Cellvibrionales</taxon>
        <taxon>Microbulbiferaceae</taxon>
        <taxon>Microbulbifer</taxon>
    </lineage>
</organism>
<evidence type="ECO:0000259" key="4">
    <source>
        <dbReference type="Pfam" id="PF21302"/>
    </source>
</evidence>